<dbReference type="AlphaFoldDB" id="A0A8S1GUR1"/>
<dbReference type="EMBL" id="CAJGYM010000005">
    <property type="protein sequence ID" value="CAD6186814.1"/>
    <property type="molecule type" value="Genomic_DNA"/>
</dbReference>
<dbReference type="InterPro" id="IPR004988">
    <property type="entry name" value="DUF273"/>
</dbReference>
<dbReference type="Pfam" id="PF03314">
    <property type="entry name" value="DUF273"/>
    <property type="match status" value="1"/>
</dbReference>
<comment type="caution">
    <text evidence="1">The sequence shown here is derived from an EMBL/GenBank/DDBJ whole genome shotgun (WGS) entry which is preliminary data.</text>
</comment>
<evidence type="ECO:0000313" key="2">
    <source>
        <dbReference type="Proteomes" id="UP000835052"/>
    </source>
</evidence>
<organism evidence="1 2">
    <name type="scientific">Caenorhabditis auriculariae</name>
    <dbReference type="NCBI Taxonomy" id="2777116"/>
    <lineage>
        <taxon>Eukaryota</taxon>
        <taxon>Metazoa</taxon>
        <taxon>Ecdysozoa</taxon>
        <taxon>Nematoda</taxon>
        <taxon>Chromadorea</taxon>
        <taxon>Rhabditida</taxon>
        <taxon>Rhabditina</taxon>
        <taxon>Rhabditomorpha</taxon>
        <taxon>Rhabditoidea</taxon>
        <taxon>Rhabditidae</taxon>
        <taxon>Peloderinae</taxon>
        <taxon>Caenorhabditis</taxon>
    </lineage>
</organism>
<dbReference type="InterPro" id="IPR029044">
    <property type="entry name" value="Nucleotide-diphossugar_trans"/>
</dbReference>
<proteinExistence type="predicted"/>
<gene>
    <name evidence="1" type="ORF">CAUJ_LOCUS2733</name>
</gene>
<dbReference type="Proteomes" id="UP000835052">
    <property type="component" value="Unassembled WGS sequence"/>
</dbReference>
<dbReference type="PANTHER" id="PTHR31562:SF9">
    <property type="entry name" value="GLYCOSYLTRANSFERASE FAMILY 8 PROTEIN"/>
    <property type="match status" value="1"/>
</dbReference>
<dbReference type="Gene3D" id="3.90.550.10">
    <property type="entry name" value="Spore Coat Polysaccharide Biosynthesis Protein SpsA, Chain A"/>
    <property type="match status" value="1"/>
</dbReference>
<sequence length="261" mass="30678">MLKKFFRRHCVVAKILPNFEAVLFIDADIGVVNPKRRIEEYMDSNFDVVFYDRFYNWEITAGSYIVRNTSFAVKFLENFAKFETRLPESFHGTDNGGLHLYVAEVLYPSHPRIKKCEQVYQRSANYDDLFSFEACIRSILGPKTDFDRIRIMHKGTGWSRDNWLTNSLWNAERDFMIHGWKTNQYLRTPMDPGIIESSRGAWYNPLVGPIMLEKCSPSNSSWDYDPRLITPTSRIKKKLDDFEREIDKSQILSLARISKFL</sequence>
<name>A0A8S1GUR1_9PELO</name>
<evidence type="ECO:0000313" key="1">
    <source>
        <dbReference type="EMBL" id="CAD6186814.1"/>
    </source>
</evidence>
<dbReference type="PANTHER" id="PTHR31562">
    <property type="entry name" value="PROTEIN CBG18972"/>
    <property type="match status" value="1"/>
</dbReference>
<protein>
    <recommendedName>
        <fullName evidence="3">Nucleotide-diphospho-sugar transferase domain-containing protein</fullName>
    </recommendedName>
</protein>
<accession>A0A8S1GUR1</accession>
<keyword evidence="2" id="KW-1185">Reference proteome</keyword>
<dbReference type="OrthoDB" id="407658at2759"/>
<reference evidence="1" key="1">
    <citation type="submission" date="2020-10" db="EMBL/GenBank/DDBJ databases">
        <authorList>
            <person name="Kikuchi T."/>
        </authorList>
    </citation>
    <scope>NUCLEOTIDE SEQUENCE</scope>
    <source>
        <strain evidence="1">NKZ352</strain>
    </source>
</reference>
<evidence type="ECO:0008006" key="3">
    <source>
        <dbReference type="Google" id="ProtNLM"/>
    </source>
</evidence>